<feature type="region of interest" description="Disordered" evidence="1">
    <location>
        <begin position="73"/>
        <end position="112"/>
    </location>
</feature>
<organism evidence="2 3">
    <name type="scientific">Streblomastix strix</name>
    <dbReference type="NCBI Taxonomy" id="222440"/>
    <lineage>
        <taxon>Eukaryota</taxon>
        <taxon>Metamonada</taxon>
        <taxon>Preaxostyla</taxon>
        <taxon>Oxymonadida</taxon>
        <taxon>Streblomastigidae</taxon>
        <taxon>Streblomastix</taxon>
    </lineage>
</organism>
<comment type="caution">
    <text evidence="2">The sequence shown here is derived from an EMBL/GenBank/DDBJ whole genome shotgun (WGS) entry which is preliminary data.</text>
</comment>
<protein>
    <submittedName>
        <fullName evidence="2">Uncharacterized protein</fullName>
    </submittedName>
</protein>
<name>A0A5J4URP7_9EUKA</name>
<feature type="compositionally biased region" description="Low complexity" evidence="1">
    <location>
        <begin position="73"/>
        <end position="96"/>
    </location>
</feature>
<accession>A0A5J4URP7</accession>
<evidence type="ECO:0000313" key="3">
    <source>
        <dbReference type="Proteomes" id="UP000324800"/>
    </source>
</evidence>
<dbReference type="Proteomes" id="UP000324800">
    <property type="component" value="Unassembled WGS sequence"/>
</dbReference>
<gene>
    <name evidence="2" type="ORF">EZS28_031750</name>
</gene>
<reference evidence="2 3" key="1">
    <citation type="submission" date="2019-03" db="EMBL/GenBank/DDBJ databases">
        <title>Single cell metagenomics reveals metabolic interactions within the superorganism composed of flagellate Streblomastix strix and complex community of Bacteroidetes bacteria on its surface.</title>
        <authorList>
            <person name="Treitli S.C."/>
            <person name="Kolisko M."/>
            <person name="Husnik F."/>
            <person name="Keeling P."/>
            <person name="Hampl V."/>
        </authorList>
    </citation>
    <scope>NUCLEOTIDE SEQUENCE [LARGE SCALE GENOMIC DNA]</scope>
    <source>
        <strain evidence="2">ST1C</strain>
    </source>
</reference>
<evidence type="ECO:0000313" key="2">
    <source>
        <dbReference type="EMBL" id="KAA6372722.1"/>
    </source>
</evidence>
<evidence type="ECO:0000256" key="1">
    <source>
        <dbReference type="SAM" id="MobiDB-lite"/>
    </source>
</evidence>
<dbReference type="AlphaFoldDB" id="A0A5J4URP7"/>
<dbReference type="EMBL" id="SNRW01013348">
    <property type="protein sequence ID" value="KAA6372722.1"/>
    <property type="molecule type" value="Genomic_DNA"/>
</dbReference>
<sequence>MDNQPEINTHPIVISSIHWMDVESNQSHNQNARRQKKKDDQSPNQMEQIISKKIYSLNSKFSKSDRQICLSDTSISQSSTSYETSIQISESNQSSSRLERSGTANAQTKERRELTAIQSKRKQTINLRNNSSTSNDSNRRIQERMGSYYIIKQQQNRVQERRNLEKELDPKIQQLERTITRSLRNACVRKGIDAGINPFRERVDRQGNKPL</sequence>
<feature type="region of interest" description="Disordered" evidence="1">
    <location>
        <begin position="24"/>
        <end position="44"/>
    </location>
</feature>
<proteinExistence type="predicted"/>